<organism evidence="1 2">
    <name type="scientific">Haloactinospora alba</name>
    <dbReference type="NCBI Taxonomy" id="405555"/>
    <lineage>
        <taxon>Bacteria</taxon>
        <taxon>Bacillati</taxon>
        <taxon>Actinomycetota</taxon>
        <taxon>Actinomycetes</taxon>
        <taxon>Streptosporangiales</taxon>
        <taxon>Nocardiopsidaceae</taxon>
        <taxon>Haloactinospora</taxon>
    </lineage>
</organism>
<dbReference type="Proteomes" id="UP000317422">
    <property type="component" value="Unassembled WGS sequence"/>
</dbReference>
<reference evidence="1 2" key="1">
    <citation type="submission" date="2019-06" db="EMBL/GenBank/DDBJ databases">
        <title>Sequencing the genomes of 1000 actinobacteria strains.</title>
        <authorList>
            <person name="Klenk H.-P."/>
        </authorList>
    </citation>
    <scope>NUCLEOTIDE SEQUENCE [LARGE SCALE GENOMIC DNA]</scope>
    <source>
        <strain evidence="1 2">DSM 45015</strain>
    </source>
</reference>
<comment type="caution">
    <text evidence="1">The sequence shown here is derived from an EMBL/GenBank/DDBJ whole genome shotgun (WGS) entry which is preliminary data.</text>
</comment>
<dbReference type="AlphaFoldDB" id="A0A543NJ08"/>
<dbReference type="EMBL" id="VFQC01000001">
    <property type="protein sequence ID" value="TQN31818.1"/>
    <property type="molecule type" value="Genomic_DNA"/>
</dbReference>
<evidence type="ECO:0000313" key="2">
    <source>
        <dbReference type="Proteomes" id="UP000317422"/>
    </source>
</evidence>
<proteinExistence type="predicted"/>
<dbReference type="RefSeq" id="WP_141923414.1">
    <property type="nucleotide sequence ID" value="NZ_VFQC01000001.1"/>
</dbReference>
<name>A0A543NJ08_9ACTN</name>
<accession>A0A543NJ08</accession>
<sequence length="132" mass="14797">MASLIGKKADPQVRDQYAEDQRRADLLPELLRTVASAEHDLREARAGGADTAELNRYGTALDTALTDAVRAAYARERVLIGPRGYTDRIYRRKKLATPRVRRVTETAERLLTARESHRLHGIERVPPQPVAA</sequence>
<dbReference type="OrthoDB" id="3436373at2"/>
<evidence type="ECO:0000313" key="1">
    <source>
        <dbReference type="EMBL" id="TQN31818.1"/>
    </source>
</evidence>
<keyword evidence="2" id="KW-1185">Reference proteome</keyword>
<gene>
    <name evidence="1" type="ORF">FHX37_1739</name>
</gene>
<protein>
    <submittedName>
        <fullName evidence="1">Uncharacterized protein</fullName>
    </submittedName>
</protein>